<dbReference type="GO" id="GO:0006487">
    <property type="term" value="P:protein N-linked glycosylation"/>
    <property type="evidence" value="ECO:0000318"/>
    <property type="project" value="GO_Central"/>
</dbReference>
<dbReference type="Proteomes" id="UP000054558">
    <property type="component" value="Unassembled WGS sequence"/>
</dbReference>
<reference evidence="1 2" key="1">
    <citation type="journal article" date="2014" name="Nat. Commun.">
        <title>Klebsormidium flaccidum genome reveals primary factors for plant terrestrial adaptation.</title>
        <authorList>
            <person name="Hori K."/>
            <person name="Maruyama F."/>
            <person name="Fujisawa T."/>
            <person name="Togashi T."/>
            <person name="Yamamoto N."/>
            <person name="Seo M."/>
            <person name="Sato S."/>
            <person name="Yamada T."/>
            <person name="Mori H."/>
            <person name="Tajima N."/>
            <person name="Moriyama T."/>
            <person name="Ikeuchi M."/>
            <person name="Watanabe M."/>
            <person name="Wada H."/>
            <person name="Kobayashi K."/>
            <person name="Saito M."/>
            <person name="Masuda T."/>
            <person name="Sasaki-Sekimoto Y."/>
            <person name="Mashiguchi K."/>
            <person name="Awai K."/>
            <person name="Shimojima M."/>
            <person name="Masuda S."/>
            <person name="Iwai M."/>
            <person name="Nobusawa T."/>
            <person name="Narise T."/>
            <person name="Kondo S."/>
            <person name="Saito H."/>
            <person name="Sato R."/>
            <person name="Murakawa M."/>
            <person name="Ihara Y."/>
            <person name="Oshima-Yamada Y."/>
            <person name="Ohtaka K."/>
            <person name="Satoh M."/>
            <person name="Sonobe K."/>
            <person name="Ishii M."/>
            <person name="Ohtani R."/>
            <person name="Kanamori-Sato M."/>
            <person name="Honoki R."/>
            <person name="Miyazaki D."/>
            <person name="Mochizuki H."/>
            <person name="Umetsu J."/>
            <person name="Higashi K."/>
            <person name="Shibata D."/>
            <person name="Kamiya Y."/>
            <person name="Sato N."/>
            <person name="Nakamura Y."/>
            <person name="Tabata S."/>
            <person name="Ida S."/>
            <person name="Kurokawa K."/>
            <person name="Ohta H."/>
        </authorList>
    </citation>
    <scope>NUCLEOTIDE SEQUENCE [LARGE SCALE GENOMIC DNA]</scope>
    <source>
        <strain evidence="1 2">NIES-2285</strain>
    </source>
</reference>
<dbReference type="OrthoDB" id="2014825at2759"/>
<evidence type="ECO:0000313" key="1">
    <source>
        <dbReference type="EMBL" id="GAQ81625.1"/>
    </source>
</evidence>
<keyword evidence="2" id="KW-1185">Reference proteome</keyword>
<dbReference type="PANTHER" id="PTHR13132:SF34">
    <property type="entry name" value="O-FUCOSYLTRANSFERASE FAMILY PROTEIN"/>
    <property type="match status" value="1"/>
</dbReference>
<proteinExistence type="predicted"/>
<dbReference type="AlphaFoldDB" id="A0A1Y1HSL8"/>
<dbReference type="Gene3D" id="3.40.50.11350">
    <property type="match status" value="1"/>
</dbReference>
<dbReference type="PANTHER" id="PTHR13132">
    <property type="entry name" value="ALPHA- 1,6 -FUCOSYLTRANSFERASE"/>
    <property type="match status" value="1"/>
</dbReference>
<sequence length="298" mass="33680">MLACLIQNGTLRWNEKAEEILMSIFERMQFPKKCEEVKVLGVEMDVSASSEVPHYLRASWDIYPHGLWDTLVTEEAVWLEGGGDVENASNQDRVNLLFSITTLWMFRPLPEIRKLSDDIVNSFSNWTPPLVGIHIRQTDKKMEDPYWMVHGRYRNLTDYGHAVATVERKCNASFNSVFLMSDSQTVVEMALAHPESIGLSPLVKILYDKSVNRSALARGHVHVPVEIKKEVQDHFVAAAYALMRSADHVVCTLSSNVARLFFQYATAKGRAAQVSAAGPFATSLDYPDWASEEQAWFP</sequence>
<evidence type="ECO:0000313" key="2">
    <source>
        <dbReference type="Proteomes" id="UP000054558"/>
    </source>
</evidence>
<evidence type="ECO:0008006" key="3">
    <source>
        <dbReference type="Google" id="ProtNLM"/>
    </source>
</evidence>
<name>A0A1Y1HSL8_KLENI</name>
<accession>A0A1Y1HSL8</accession>
<dbReference type="STRING" id="105231.A0A1Y1HSL8"/>
<dbReference type="EMBL" id="DF237034">
    <property type="protein sequence ID" value="GAQ81625.1"/>
    <property type="molecule type" value="Genomic_DNA"/>
</dbReference>
<protein>
    <recommendedName>
        <fullName evidence="3">O-fucosyltransferase family protein</fullName>
    </recommendedName>
</protein>
<gene>
    <name evidence="1" type="ORF">KFL_000850410</name>
</gene>
<organism evidence="1 2">
    <name type="scientific">Klebsormidium nitens</name>
    <name type="common">Green alga</name>
    <name type="synonym">Ulothrix nitens</name>
    <dbReference type="NCBI Taxonomy" id="105231"/>
    <lineage>
        <taxon>Eukaryota</taxon>
        <taxon>Viridiplantae</taxon>
        <taxon>Streptophyta</taxon>
        <taxon>Klebsormidiophyceae</taxon>
        <taxon>Klebsormidiales</taxon>
        <taxon>Klebsormidiaceae</taxon>
        <taxon>Klebsormidium</taxon>
    </lineage>
</organism>
<dbReference type="GO" id="GO:0046921">
    <property type="term" value="F:alpha-(1-&gt;6)-fucosyltransferase activity"/>
    <property type="evidence" value="ECO:0000318"/>
    <property type="project" value="GO_Central"/>
</dbReference>